<gene>
    <name evidence="2" type="ORF">MAE01_17220</name>
</gene>
<feature type="compositionally biased region" description="Acidic residues" evidence="1">
    <location>
        <begin position="34"/>
        <end position="44"/>
    </location>
</feature>
<feature type="compositionally biased region" description="Basic and acidic residues" evidence="1">
    <location>
        <begin position="1"/>
        <end position="16"/>
    </location>
</feature>
<name>A0A511AEU8_9MICO</name>
<sequence>MDDHRPDPAEESRPEETAEDLAGGGDDAPLGGDDTTEEQLDADNEVEKDMLRTLDPDDSPA</sequence>
<comment type="caution">
    <text evidence="2">The sequence shown here is derived from an EMBL/GenBank/DDBJ whole genome shotgun (WGS) entry which is preliminary data.</text>
</comment>
<feature type="compositionally biased region" description="Basic and acidic residues" evidence="1">
    <location>
        <begin position="45"/>
        <end position="55"/>
    </location>
</feature>
<dbReference type="AlphaFoldDB" id="A0A511AEU8"/>
<organism evidence="2 3">
    <name type="scientific">Microbacterium aerolatum</name>
    <dbReference type="NCBI Taxonomy" id="153731"/>
    <lineage>
        <taxon>Bacteria</taxon>
        <taxon>Bacillati</taxon>
        <taxon>Actinomycetota</taxon>
        <taxon>Actinomycetes</taxon>
        <taxon>Micrococcales</taxon>
        <taxon>Microbacteriaceae</taxon>
        <taxon>Microbacterium</taxon>
    </lineage>
</organism>
<protein>
    <submittedName>
        <fullName evidence="2">Uncharacterized protein</fullName>
    </submittedName>
</protein>
<evidence type="ECO:0000256" key="1">
    <source>
        <dbReference type="SAM" id="MobiDB-lite"/>
    </source>
</evidence>
<feature type="region of interest" description="Disordered" evidence="1">
    <location>
        <begin position="1"/>
        <end position="61"/>
    </location>
</feature>
<accession>A0A511AEU8</accession>
<proteinExistence type="predicted"/>
<keyword evidence="3" id="KW-1185">Reference proteome</keyword>
<dbReference type="Proteomes" id="UP000321225">
    <property type="component" value="Unassembled WGS sequence"/>
</dbReference>
<dbReference type="EMBL" id="BJUW01000007">
    <property type="protein sequence ID" value="GEK86546.1"/>
    <property type="molecule type" value="Genomic_DNA"/>
</dbReference>
<evidence type="ECO:0000313" key="3">
    <source>
        <dbReference type="Proteomes" id="UP000321225"/>
    </source>
</evidence>
<reference evidence="2 3" key="1">
    <citation type="submission" date="2019-07" db="EMBL/GenBank/DDBJ databases">
        <title>Whole genome shotgun sequence of Microbacterium aerolatum NBRC 103071.</title>
        <authorList>
            <person name="Hosoyama A."/>
            <person name="Uohara A."/>
            <person name="Ohji S."/>
            <person name="Ichikawa N."/>
        </authorList>
    </citation>
    <scope>NUCLEOTIDE SEQUENCE [LARGE SCALE GENOMIC DNA]</scope>
    <source>
        <strain evidence="2 3">NBRC 103071</strain>
    </source>
</reference>
<evidence type="ECO:0000313" key="2">
    <source>
        <dbReference type="EMBL" id="GEK86546.1"/>
    </source>
</evidence>
<dbReference type="RefSeq" id="WP_147039167.1">
    <property type="nucleotide sequence ID" value="NZ_BJUW01000007.1"/>
</dbReference>